<dbReference type="GO" id="GO:0000155">
    <property type="term" value="F:phosphorelay sensor kinase activity"/>
    <property type="evidence" value="ECO:0007669"/>
    <property type="project" value="InterPro"/>
</dbReference>
<dbReference type="PROSITE" id="PS50885">
    <property type="entry name" value="HAMP"/>
    <property type="match status" value="1"/>
</dbReference>
<accession>A0A433XCU7</accession>
<evidence type="ECO:0000256" key="2">
    <source>
        <dbReference type="ARBA" id="ARBA00004651"/>
    </source>
</evidence>
<feature type="domain" description="HAMP" evidence="16">
    <location>
        <begin position="199"/>
        <end position="251"/>
    </location>
</feature>
<dbReference type="Gene3D" id="6.10.340.10">
    <property type="match status" value="1"/>
</dbReference>
<dbReference type="SMART" id="SM00388">
    <property type="entry name" value="HisKA"/>
    <property type="match status" value="1"/>
</dbReference>
<protein>
    <recommendedName>
        <fullName evidence="3">histidine kinase</fullName>
        <ecNumber evidence="3">2.7.13.3</ecNumber>
    </recommendedName>
</protein>
<evidence type="ECO:0000256" key="12">
    <source>
        <dbReference type="ARBA" id="ARBA00023012"/>
    </source>
</evidence>
<proteinExistence type="predicted"/>
<dbReference type="InterPro" id="IPR003661">
    <property type="entry name" value="HisK_dim/P_dom"/>
</dbReference>
<dbReference type="Gene3D" id="1.10.287.130">
    <property type="match status" value="1"/>
</dbReference>
<dbReference type="Gene3D" id="3.30.565.10">
    <property type="entry name" value="Histidine kinase-like ATPase, C-terminal domain"/>
    <property type="match status" value="1"/>
</dbReference>
<gene>
    <name evidence="17" type="ORF">EJP77_11230</name>
</gene>
<keyword evidence="4" id="KW-1003">Cell membrane</keyword>
<dbReference type="SUPFAM" id="SSF47384">
    <property type="entry name" value="Homodimeric domain of signal transducing histidine kinase"/>
    <property type="match status" value="1"/>
</dbReference>
<evidence type="ECO:0000256" key="9">
    <source>
        <dbReference type="ARBA" id="ARBA00022777"/>
    </source>
</evidence>
<dbReference type="RefSeq" id="WP_127199314.1">
    <property type="nucleotide sequence ID" value="NZ_RZNX01000003.1"/>
</dbReference>
<organism evidence="17 18">
    <name type="scientific">Paenibacillus zeisoli</name>
    <dbReference type="NCBI Taxonomy" id="2496267"/>
    <lineage>
        <taxon>Bacteria</taxon>
        <taxon>Bacillati</taxon>
        <taxon>Bacillota</taxon>
        <taxon>Bacilli</taxon>
        <taxon>Bacillales</taxon>
        <taxon>Paenibacillaceae</taxon>
        <taxon>Paenibacillus</taxon>
    </lineage>
</organism>
<dbReference type="SMART" id="SM00304">
    <property type="entry name" value="HAMP"/>
    <property type="match status" value="1"/>
</dbReference>
<comment type="subcellular location">
    <subcellularLocation>
        <location evidence="2">Cell membrane</location>
        <topology evidence="2">Multi-pass membrane protein</topology>
    </subcellularLocation>
</comment>
<dbReference type="EMBL" id="RZNX01000003">
    <property type="protein sequence ID" value="RUT31935.1"/>
    <property type="molecule type" value="Genomic_DNA"/>
</dbReference>
<dbReference type="PANTHER" id="PTHR45528:SF1">
    <property type="entry name" value="SENSOR HISTIDINE KINASE CPXA"/>
    <property type="match status" value="1"/>
</dbReference>
<dbReference type="AlphaFoldDB" id="A0A433XCU7"/>
<dbReference type="InterPro" id="IPR036890">
    <property type="entry name" value="HATPase_C_sf"/>
</dbReference>
<feature type="domain" description="Histidine kinase" evidence="15">
    <location>
        <begin position="266"/>
        <end position="459"/>
    </location>
</feature>
<evidence type="ECO:0000256" key="1">
    <source>
        <dbReference type="ARBA" id="ARBA00000085"/>
    </source>
</evidence>
<dbReference type="PANTHER" id="PTHR45528">
    <property type="entry name" value="SENSOR HISTIDINE KINASE CPXA"/>
    <property type="match status" value="1"/>
</dbReference>
<dbReference type="CDD" id="cd00082">
    <property type="entry name" value="HisKA"/>
    <property type="match status" value="1"/>
</dbReference>
<dbReference type="InterPro" id="IPR005467">
    <property type="entry name" value="His_kinase_dom"/>
</dbReference>
<evidence type="ECO:0000256" key="3">
    <source>
        <dbReference type="ARBA" id="ARBA00012438"/>
    </source>
</evidence>
<dbReference type="SMART" id="SM00387">
    <property type="entry name" value="HATPase_c"/>
    <property type="match status" value="1"/>
</dbReference>
<dbReference type="InterPro" id="IPR003660">
    <property type="entry name" value="HAMP_dom"/>
</dbReference>
<evidence type="ECO:0000256" key="14">
    <source>
        <dbReference type="SAM" id="Phobius"/>
    </source>
</evidence>
<evidence type="ECO:0000259" key="15">
    <source>
        <dbReference type="PROSITE" id="PS50109"/>
    </source>
</evidence>
<dbReference type="Pfam" id="PF00512">
    <property type="entry name" value="HisKA"/>
    <property type="match status" value="1"/>
</dbReference>
<dbReference type="OrthoDB" id="14660at2"/>
<dbReference type="Pfam" id="PF02518">
    <property type="entry name" value="HATPase_c"/>
    <property type="match status" value="1"/>
</dbReference>
<evidence type="ECO:0000256" key="8">
    <source>
        <dbReference type="ARBA" id="ARBA00022741"/>
    </source>
</evidence>
<comment type="catalytic activity">
    <reaction evidence="1">
        <text>ATP + protein L-histidine = ADP + protein N-phospho-L-histidine.</text>
        <dbReference type="EC" id="2.7.13.3"/>
    </reaction>
</comment>
<evidence type="ECO:0000256" key="7">
    <source>
        <dbReference type="ARBA" id="ARBA00022692"/>
    </source>
</evidence>
<feature type="transmembrane region" description="Helical" evidence="14">
    <location>
        <begin position="176"/>
        <end position="198"/>
    </location>
</feature>
<reference evidence="17 18" key="1">
    <citation type="submission" date="2018-12" db="EMBL/GenBank/DDBJ databases">
        <authorList>
            <person name="Sun L."/>
            <person name="Chen Z."/>
        </authorList>
    </citation>
    <scope>NUCLEOTIDE SEQUENCE [LARGE SCALE GENOMIC DNA]</scope>
    <source>
        <strain evidence="17 18">3-5-3</strain>
    </source>
</reference>
<keyword evidence="5" id="KW-0597">Phosphoprotein</keyword>
<keyword evidence="10" id="KW-0067">ATP-binding</keyword>
<dbReference type="CDD" id="cd06225">
    <property type="entry name" value="HAMP"/>
    <property type="match status" value="1"/>
</dbReference>
<keyword evidence="7 14" id="KW-0812">Transmembrane</keyword>
<comment type="caution">
    <text evidence="17">The sequence shown here is derived from an EMBL/GenBank/DDBJ whole genome shotgun (WGS) entry which is preliminary data.</text>
</comment>
<dbReference type="PROSITE" id="PS50109">
    <property type="entry name" value="HIS_KIN"/>
    <property type="match status" value="1"/>
</dbReference>
<dbReference type="InterPro" id="IPR050398">
    <property type="entry name" value="HssS/ArlS-like"/>
</dbReference>
<evidence type="ECO:0000313" key="17">
    <source>
        <dbReference type="EMBL" id="RUT31935.1"/>
    </source>
</evidence>
<dbReference type="Proteomes" id="UP000272464">
    <property type="component" value="Unassembled WGS sequence"/>
</dbReference>
<keyword evidence="6" id="KW-0808">Transferase</keyword>
<evidence type="ECO:0000259" key="16">
    <source>
        <dbReference type="PROSITE" id="PS50885"/>
    </source>
</evidence>
<keyword evidence="9 17" id="KW-0418">Kinase</keyword>
<dbReference type="GO" id="GO:0005524">
    <property type="term" value="F:ATP binding"/>
    <property type="evidence" value="ECO:0007669"/>
    <property type="project" value="UniProtKB-KW"/>
</dbReference>
<feature type="transmembrane region" description="Helical" evidence="14">
    <location>
        <begin position="20"/>
        <end position="42"/>
    </location>
</feature>
<evidence type="ECO:0000256" key="6">
    <source>
        <dbReference type="ARBA" id="ARBA00022679"/>
    </source>
</evidence>
<evidence type="ECO:0000256" key="5">
    <source>
        <dbReference type="ARBA" id="ARBA00022553"/>
    </source>
</evidence>
<dbReference type="InterPro" id="IPR003594">
    <property type="entry name" value="HATPase_dom"/>
</dbReference>
<keyword evidence="18" id="KW-1185">Reference proteome</keyword>
<keyword evidence="8" id="KW-0547">Nucleotide-binding</keyword>
<evidence type="ECO:0000256" key="13">
    <source>
        <dbReference type="ARBA" id="ARBA00023136"/>
    </source>
</evidence>
<evidence type="ECO:0000256" key="4">
    <source>
        <dbReference type="ARBA" id="ARBA00022475"/>
    </source>
</evidence>
<keyword evidence="11 14" id="KW-1133">Transmembrane helix</keyword>
<dbReference type="SUPFAM" id="SSF55874">
    <property type="entry name" value="ATPase domain of HSP90 chaperone/DNA topoisomerase II/histidine kinase"/>
    <property type="match status" value="1"/>
</dbReference>
<evidence type="ECO:0000256" key="10">
    <source>
        <dbReference type="ARBA" id="ARBA00022840"/>
    </source>
</evidence>
<sequence>MRFQRFPKFRSSLLSRYLIIVLAALLFVPVVIPISFLTSWLVNNTVINDKKQEENGHIVQRSYLTDNWHTAAKQLANASPDQIDQKLRKFKQKYPFASVFWVDHSGMTRLQLPPGRQPAKWSSDDAIQYMKANTGNRDLFAVVAFIGDKPGMKQGFMAIEIPEEYFVQNQITTSNISLFAITLLLLFAFFAGMSYLFFRGIRRRLLTLESAMHAPGEDGLPMKIHTGRADEIGLLEQSFNYMIDQLGDSRRREQEEERLRKRLISNMSHDLRTPLTVIGSHLYSLKKEPLTDQGKQSLALMQDKMSDLDHLIDHLLSYNLLTSGKYAIHRKPQDVLRIVRESAAAWYTLWEKEGLSPDINLEGEPLIWNVDEQAFRRVLDNLFQNIVRHAGSGGYIGLDTEMHHGHPALIITDRGPGMQADSSGKGAGLGLSIVQLLLKEMALGLEIESNGQGTLMRIRPLNP</sequence>
<dbReference type="InterPro" id="IPR036097">
    <property type="entry name" value="HisK_dim/P_sf"/>
</dbReference>
<evidence type="ECO:0000256" key="11">
    <source>
        <dbReference type="ARBA" id="ARBA00022989"/>
    </source>
</evidence>
<dbReference type="EC" id="2.7.13.3" evidence="3"/>
<name>A0A433XCU7_9BACL</name>
<keyword evidence="13 14" id="KW-0472">Membrane</keyword>
<keyword evidence="12" id="KW-0902">Two-component regulatory system</keyword>
<evidence type="ECO:0000313" key="18">
    <source>
        <dbReference type="Proteomes" id="UP000272464"/>
    </source>
</evidence>
<dbReference type="SUPFAM" id="SSF158472">
    <property type="entry name" value="HAMP domain-like"/>
    <property type="match status" value="1"/>
</dbReference>
<dbReference type="GO" id="GO:0005886">
    <property type="term" value="C:plasma membrane"/>
    <property type="evidence" value="ECO:0007669"/>
    <property type="project" value="UniProtKB-SubCell"/>
</dbReference>